<dbReference type="Gene3D" id="2.60.40.1120">
    <property type="entry name" value="Carboxypeptidase-like, regulatory domain"/>
    <property type="match status" value="1"/>
</dbReference>
<dbReference type="InterPro" id="IPR008969">
    <property type="entry name" value="CarboxyPept-like_regulatory"/>
</dbReference>
<dbReference type="AlphaFoldDB" id="A0A1Y1T4L1"/>
<accession>A0A1Y1T4L1</accession>
<protein>
    <recommendedName>
        <fullName evidence="4">CarboxypepD_reg-like domain-containing protein</fullName>
    </recommendedName>
</protein>
<dbReference type="STRING" id="1185767.IIF7_07671"/>
<keyword evidence="3" id="KW-1185">Reference proteome</keyword>
<sequence>MKYSVHIPETCGESWEKMTTSQQGKFCQVCEKEVIDFTKTTDAELLEKIKSGQKICGRFKQSQLSRDLKPNNSKSNWKQLAVAAGFTSVLAIATPANAQKTSTKTEQLEKTSEKNSEEKHPISAKDSIVISGTVTDEENLPIPGVHIKLIDSKIVTQTDFDGNFKIVLPEKNTAKNLKLELQSISYETSTLDINEKSTNLDIKLKMETVLMGEVVIVKKMNVFRRVGYFFKRLF</sequence>
<feature type="compositionally biased region" description="Basic and acidic residues" evidence="1">
    <location>
        <begin position="106"/>
        <end position="122"/>
    </location>
</feature>
<dbReference type="EMBL" id="ARYN01000006">
    <property type="protein sequence ID" value="ORL45981.1"/>
    <property type="molecule type" value="Genomic_DNA"/>
</dbReference>
<comment type="caution">
    <text evidence="2">The sequence shown here is derived from an EMBL/GenBank/DDBJ whole genome shotgun (WGS) entry which is preliminary data.</text>
</comment>
<evidence type="ECO:0000313" key="2">
    <source>
        <dbReference type="EMBL" id="ORL45981.1"/>
    </source>
</evidence>
<evidence type="ECO:0008006" key="4">
    <source>
        <dbReference type="Google" id="ProtNLM"/>
    </source>
</evidence>
<feature type="region of interest" description="Disordered" evidence="1">
    <location>
        <begin position="100"/>
        <end position="122"/>
    </location>
</feature>
<evidence type="ECO:0000313" key="3">
    <source>
        <dbReference type="Proteomes" id="UP000192746"/>
    </source>
</evidence>
<name>A0A1Y1T4L1_9FLAO</name>
<dbReference type="OrthoDB" id="7432683at2"/>
<dbReference type="RefSeq" id="WP_084841101.1">
    <property type="nucleotide sequence ID" value="NZ_ARYN01000006.1"/>
</dbReference>
<gene>
    <name evidence="2" type="ORF">IIF7_07671</name>
</gene>
<reference evidence="2 3" key="1">
    <citation type="submission" date="2013-04" db="EMBL/GenBank/DDBJ databases">
        <title>Zunongwangia sp. 22II14-10F7 Genome Sequencing.</title>
        <authorList>
            <person name="Lai Q."/>
            <person name="Shao Z."/>
        </authorList>
    </citation>
    <scope>NUCLEOTIDE SEQUENCE [LARGE SCALE GENOMIC DNA]</scope>
    <source>
        <strain evidence="2 3">22II14-10F7</strain>
    </source>
</reference>
<evidence type="ECO:0000256" key="1">
    <source>
        <dbReference type="SAM" id="MobiDB-lite"/>
    </source>
</evidence>
<dbReference type="Proteomes" id="UP000192746">
    <property type="component" value="Unassembled WGS sequence"/>
</dbReference>
<dbReference type="Pfam" id="PF13715">
    <property type="entry name" value="CarbopepD_reg_2"/>
    <property type="match status" value="1"/>
</dbReference>
<proteinExistence type="predicted"/>
<dbReference type="SUPFAM" id="SSF49464">
    <property type="entry name" value="Carboxypeptidase regulatory domain-like"/>
    <property type="match status" value="1"/>
</dbReference>
<organism evidence="2 3">
    <name type="scientific">Zunongwangia atlantica 22II14-10F7</name>
    <dbReference type="NCBI Taxonomy" id="1185767"/>
    <lineage>
        <taxon>Bacteria</taxon>
        <taxon>Pseudomonadati</taxon>
        <taxon>Bacteroidota</taxon>
        <taxon>Flavobacteriia</taxon>
        <taxon>Flavobacteriales</taxon>
        <taxon>Flavobacteriaceae</taxon>
        <taxon>Zunongwangia</taxon>
    </lineage>
</organism>